<name>A0A4Y2WXP4_ARAVE</name>
<dbReference type="AlphaFoldDB" id="A0A4Y2WXP4"/>
<reference evidence="1 2" key="1">
    <citation type="journal article" date="2019" name="Sci. Rep.">
        <title>Orb-weaving spider Araneus ventricosus genome elucidates the spidroin gene catalogue.</title>
        <authorList>
            <person name="Kono N."/>
            <person name="Nakamura H."/>
            <person name="Ohtoshi R."/>
            <person name="Moran D.A.P."/>
            <person name="Shinohara A."/>
            <person name="Yoshida Y."/>
            <person name="Fujiwara M."/>
            <person name="Mori M."/>
            <person name="Tomita M."/>
            <person name="Arakawa K."/>
        </authorList>
    </citation>
    <scope>NUCLEOTIDE SEQUENCE [LARGE SCALE GENOMIC DNA]</scope>
</reference>
<evidence type="ECO:0000313" key="1">
    <source>
        <dbReference type="EMBL" id="GBO42021.1"/>
    </source>
</evidence>
<sequence>MWFGRLASRFKAFPWVVGDDDRRSLRDLNHSQMPNTISEQVPWFLEISTLHQAEGVWASTDIMHNNHTRITVDNSDPVRCIWDEHFVAILEEITSSNGGYN</sequence>
<proteinExistence type="predicted"/>
<organism evidence="1 2">
    <name type="scientific">Araneus ventricosus</name>
    <name type="common">Orbweaver spider</name>
    <name type="synonym">Epeira ventricosa</name>
    <dbReference type="NCBI Taxonomy" id="182803"/>
    <lineage>
        <taxon>Eukaryota</taxon>
        <taxon>Metazoa</taxon>
        <taxon>Ecdysozoa</taxon>
        <taxon>Arthropoda</taxon>
        <taxon>Chelicerata</taxon>
        <taxon>Arachnida</taxon>
        <taxon>Araneae</taxon>
        <taxon>Araneomorphae</taxon>
        <taxon>Entelegynae</taxon>
        <taxon>Araneoidea</taxon>
        <taxon>Araneidae</taxon>
        <taxon>Araneus</taxon>
    </lineage>
</organism>
<gene>
    <name evidence="1" type="ORF">AVEN_50791_1</name>
</gene>
<accession>A0A4Y2WXP4</accession>
<comment type="caution">
    <text evidence="1">The sequence shown here is derived from an EMBL/GenBank/DDBJ whole genome shotgun (WGS) entry which is preliminary data.</text>
</comment>
<dbReference type="EMBL" id="BGPR01067956">
    <property type="protein sequence ID" value="GBO42021.1"/>
    <property type="molecule type" value="Genomic_DNA"/>
</dbReference>
<evidence type="ECO:0000313" key="2">
    <source>
        <dbReference type="Proteomes" id="UP000499080"/>
    </source>
</evidence>
<dbReference type="Proteomes" id="UP000499080">
    <property type="component" value="Unassembled WGS sequence"/>
</dbReference>
<protein>
    <submittedName>
        <fullName evidence="1">Uncharacterized protein</fullName>
    </submittedName>
</protein>
<keyword evidence="2" id="KW-1185">Reference proteome</keyword>